<evidence type="ECO:0000313" key="2">
    <source>
        <dbReference type="Proteomes" id="UP001239522"/>
    </source>
</evidence>
<dbReference type="RefSeq" id="WP_306060033.1">
    <property type="nucleotide sequence ID" value="NZ_CP120997.1"/>
</dbReference>
<protein>
    <recommendedName>
        <fullName evidence="3">Gluconate 2-dehydrogenase subunit 3 family protein</fullName>
    </recommendedName>
</protein>
<dbReference type="Proteomes" id="UP001239522">
    <property type="component" value="Chromosome"/>
</dbReference>
<accession>A0ABY9HTJ8</accession>
<keyword evidence="2" id="KW-1185">Reference proteome</keyword>
<gene>
    <name evidence="1" type="ORF">P8A18_31260</name>
</gene>
<evidence type="ECO:0008006" key="3">
    <source>
        <dbReference type="Google" id="ProtNLM"/>
    </source>
</evidence>
<sequence>MVHLLQIFGLGTQSGLAEAEAQTIEKLLDVSPGRRQRVEGSEPWLTGPVSAFNDAADFVSLPRMAEAPASATNAEWQEARSLAAAFFLQLPVFPRALVALTGKGNFAGMDGTPEWDSEPFFAVILIAFVSRCSTCRGTSSTAILPVTGARRRPAPRESSRPSWMALWTRALDR</sequence>
<dbReference type="EMBL" id="CP120997">
    <property type="protein sequence ID" value="WLQ37646.1"/>
    <property type="molecule type" value="Genomic_DNA"/>
</dbReference>
<reference evidence="1 2" key="1">
    <citation type="submission" date="2023-03" db="EMBL/GenBank/DDBJ databases">
        <title>Isolation and description of six Streptomyces strains from soil environments, able to metabolize different microbial glucans.</title>
        <authorList>
            <person name="Widen T."/>
            <person name="Larsbrink J."/>
        </authorList>
    </citation>
    <scope>NUCLEOTIDE SEQUENCE [LARGE SCALE GENOMIC DNA]</scope>
    <source>
        <strain evidence="1 2">Mut1</strain>
    </source>
</reference>
<organism evidence="1 2">
    <name type="scientific">Streptomyces castrisilvae</name>
    <dbReference type="NCBI Taxonomy" id="3033811"/>
    <lineage>
        <taxon>Bacteria</taxon>
        <taxon>Bacillati</taxon>
        <taxon>Actinomycetota</taxon>
        <taxon>Actinomycetes</taxon>
        <taxon>Kitasatosporales</taxon>
        <taxon>Streptomycetaceae</taxon>
        <taxon>Streptomyces</taxon>
    </lineage>
</organism>
<proteinExistence type="predicted"/>
<evidence type="ECO:0000313" key="1">
    <source>
        <dbReference type="EMBL" id="WLQ37646.1"/>
    </source>
</evidence>
<name>A0ABY9HTJ8_9ACTN</name>